<dbReference type="Pfam" id="PF20167">
    <property type="entry name" value="Transposase_32"/>
    <property type="match status" value="1"/>
</dbReference>
<name>A0ABR2MZX9_9ASPA</name>
<dbReference type="EMBL" id="JBBWWR010000003">
    <property type="protein sequence ID" value="KAK8969468.1"/>
    <property type="molecule type" value="Genomic_DNA"/>
</dbReference>
<gene>
    <name evidence="2" type="ORF">KSP40_PGU005730</name>
</gene>
<reference evidence="2 3" key="1">
    <citation type="journal article" date="2022" name="Nat. Plants">
        <title>Genomes of leafy and leafless Platanthera orchids illuminate the evolution of mycoheterotrophy.</title>
        <authorList>
            <person name="Li M.H."/>
            <person name="Liu K.W."/>
            <person name="Li Z."/>
            <person name="Lu H.C."/>
            <person name="Ye Q.L."/>
            <person name="Zhang D."/>
            <person name="Wang J.Y."/>
            <person name="Li Y.F."/>
            <person name="Zhong Z.M."/>
            <person name="Liu X."/>
            <person name="Yu X."/>
            <person name="Liu D.K."/>
            <person name="Tu X.D."/>
            <person name="Liu B."/>
            <person name="Hao Y."/>
            <person name="Liao X.Y."/>
            <person name="Jiang Y.T."/>
            <person name="Sun W.H."/>
            <person name="Chen J."/>
            <person name="Chen Y.Q."/>
            <person name="Ai Y."/>
            <person name="Zhai J.W."/>
            <person name="Wu S.S."/>
            <person name="Zhou Z."/>
            <person name="Hsiao Y.Y."/>
            <person name="Wu W.L."/>
            <person name="Chen Y.Y."/>
            <person name="Lin Y.F."/>
            <person name="Hsu J.L."/>
            <person name="Li C.Y."/>
            <person name="Wang Z.W."/>
            <person name="Zhao X."/>
            <person name="Zhong W.Y."/>
            <person name="Ma X.K."/>
            <person name="Ma L."/>
            <person name="Huang J."/>
            <person name="Chen G.Z."/>
            <person name="Huang M.Z."/>
            <person name="Huang L."/>
            <person name="Peng D.H."/>
            <person name="Luo Y.B."/>
            <person name="Zou S.Q."/>
            <person name="Chen S.P."/>
            <person name="Lan S."/>
            <person name="Tsai W.C."/>
            <person name="Van de Peer Y."/>
            <person name="Liu Z.J."/>
        </authorList>
    </citation>
    <scope>NUCLEOTIDE SEQUENCE [LARGE SCALE GENOMIC DNA]</scope>
    <source>
        <strain evidence="2">Lor288</strain>
    </source>
</reference>
<dbReference type="Proteomes" id="UP001412067">
    <property type="component" value="Unassembled WGS sequence"/>
</dbReference>
<feature type="domain" description="Putative plant transposon protein" evidence="1">
    <location>
        <begin position="57"/>
        <end position="231"/>
    </location>
</feature>
<sequence length="309" mass="35375">MSSRKKGKSLARKSHKFVSKAAEHRFENLKSTPLIYKRGFKMEKRAWSLAYTLQIRKLRWETLCHPQCEAVIPWVYEFYANAKQMEGEMVTVRGKLINISARAINELYDLGNQEELEILNHQVEPEEVVAEICNYSEPEWSKMSMKALKSTSLSREAKFLILFINAGIMPTRHLNNITLDRAVLIYNIVKVNRVNVGKIISSHLKMKIQEDKSLLLWFPILITKLYRRARVACATEDLITQVRRQISEQVVQVNIKVGVEIDSGFKTSYKRIRSVASSSSAGKLEKLVVPSGEGATLSKVMDSIEFIKL</sequence>
<evidence type="ECO:0000313" key="3">
    <source>
        <dbReference type="Proteomes" id="UP001412067"/>
    </source>
</evidence>
<dbReference type="InterPro" id="IPR046796">
    <property type="entry name" value="Transposase_32_dom"/>
</dbReference>
<accession>A0ABR2MZX9</accession>
<organism evidence="2 3">
    <name type="scientific">Platanthera guangdongensis</name>
    <dbReference type="NCBI Taxonomy" id="2320717"/>
    <lineage>
        <taxon>Eukaryota</taxon>
        <taxon>Viridiplantae</taxon>
        <taxon>Streptophyta</taxon>
        <taxon>Embryophyta</taxon>
        <taxon>Tracheophyta</taxon>
        <taxon>Spermatophyta</taxon>
        <taxon>Magnoliopsida</taxon>
        <taxon>Liliopsida</taxon>
        <taxon>Asparagales</taxon>
        <taxon>Orchidaceae</taxon>
        <taxon>Orchidoideae</taxon>
        <taxon>Orchideae</taxon>
        <taxon>Orchidinae</taxon>
        <taxon>Platanthera</taxon>
    </lineage>
</organism>
<protein>
    <recommendedName>
        <fullName evidence="1">Putative plant transposon protein domain-containing protein</fullName>
    </recommendedName>
</protein>
<evidence type="ECO:0000313" key="2">
    <source>
        <dbReference type="EMBL" id="KAK8969468.1"/>
    </source>
</evidence>
<proteinExistence type="predicted"/>
<keyword evidence="3" id="KW-1185">Reference proteome</keyword>
<comment type="caution">
    <text evidence="2">The sequence shown here is derived from an EMBL/GenBank/DDBJ whole genome shotgun (WGS) entry which is preliminary data.</text>
</comment>
<evidence type="ECO:0000259" key="1">
    <source>
        <dbReference type="Pfam" id="PF20167"/>
    </source>
</evidence>